<evidence type="ECO:0000256" key="6">
    <source>
        <dbReference type="ARBA" id="ARBA00023136"/>
    </source>
</evidence>
<dbReference type="GO" id="GO:0006955">
    <property type="term" value="P:immune response"/>
    <property type="evidence" value="ECO:0007669"/>
    <property type="project" value="TreeGrafter"/>
</dbReference>
<keyword evidence="9 10" id="KW-0807">Transducer</keyword>
<organism evidence="14 15">
    <name type="scientific">Scleropages formosus</name>
    <name type="common">Asian bonytongue</name>
    <name type="synonym">Osteoglossum formosum</name>
    <dbReference type="NCBI Taxonomy" id="113540"/>
    <lineage>
        <taxon>Eukaryota</taxon>
        <taxon>Metazoa</taxon>
        <taxon>Chordata</taxon>
        <taxon>Craniata</taxon>
        <taxon>Vertebrata</taxon>
        <taxon>Euteleostomi</taxon>
        <taxon>Actinopterygii</taxon>
        <taxon>Neopterygii</taxon>
        <taxon>Teleostei</taxon>
        <taxon>Osteoglossocephala</taxon>
        <taxon>Osteoglossomorpha</taxon>
        <taxon>Osteoglossiformes</taxon>
        <taxon>Osteoglossidae</taxon>
        <taxon>Scleropages</taxon>
    </lineage>
</organism>
<proteinExistence type="inferred from homology"/>
<evidence type="ECO:0000256" key="7">
    <source>
        <dbReference type="ARBA" id="ARBA00023170"/>
    </source>
</evidence>
<dbReference type="OrthoDB" id="9874829at2759"/>
<keyword evidence="7 10" id="KW-0675">Receptor</keyword>
<feature type="region of interest" description="Disordered" evidence="11">
    <location>
        <begin position="320"/>
        <end position="350"/>
    </location>
</feature>
<gene>
    <name evidence="14" type="primary">ACKR4</name>
</gene>
<dbReference type="PROSITE" id="PS50262">
    <property type="entry name" value="G_PROTEIN_RECEP_F1_2"/>
    <property type="match status" value="1"/>
</dbReference>
<feature type="transmembrane region" description="Helical" evidence="12">
    <location>
        <begin position="233"/>
        <end position="251"/>
    </location>
</feature>
<feature type="transmembrane region" description="Helical" evidence="12">
    <location>
        <begin position="147"/>
        <end position="170"/>
    </location>
</feature>
<dbReference type="PANTHER" id="PTHR10489:SF733">
    <property type="entry name" value="ATYPICAL CHEMOKINE RECEPTOR 4"/>
    <property type="match status" value="1"/>
</dbReference>
<evidence type="ECO:0000256" key="9">
    <source>
        <dbReference type="ARBA" id="ARBA00023224"/>
    </source>
</evidence>
<keyword evidence="3 10" id="KW-0812">Transmembrane</keyword>
<evidence type="ECO:0000259" key="13">
    <source>
        <dbReference type="PROSITE" id="PS50262"/>
    </source>
</evidence>
<dbReference type="InterPro" id="IPR005383">
    <property type="entry name" value="ACKR4"/>
</dbReference>
<evidence type="ECO:0000256" key="4">
    <source>
        <dbReference type="ARBA" id="ARBA00022989"/>
    </source>
</evidence>
<keyword evidence="6 12" id="KW-0472">Membrane</keyword>
<feature type="domain" description="G-protein coupled receptors family 1 profile" evidence="13">
    <location>
        <begin position="45"/>
        <end position="298"/>
    </location>
</feature>
<dbReference type="GO" id="GO:0007204">
    <property type="term" value="P:positive regulation of cytosolic calcium ion concentration"/>
    <property type="evidence" value="ECO:0007669"/>
    <property type="project" value="TreeGrafter"/>
</dbReference>
<sequence length="350" mass="38897">MIYPFIGHNRLSDYPTVCDKEDVRSFARVFLPAIYALALVVGLAGNSLVVAVYVHYKKLRTMTDVHILNLAAADLLLLLTLPFWAADAVHGWELGEAMCKLTSAMYAINFGCGMLFLACISVDRYLAVLGAGRGRGLRRGQRTAVCMAVWATALVLGIPDIVFSTVRQIAANRKACMAVYSNRMAAPTKAALEILDVVLSFLLPFLVMVFCYTRLARALHRLPEARRGKKQQAFRVLVAVVGVFVVTQLPYNVIKFCRAMDVIYALVTHCELSKGLDRAMQVAESLALSHSCLNPVLYAFLGSSFRQHLLKLLKTFGQRRRGRPQQEQQTEVEISLDSHTPSEETSHFTI</sequence>
<dbReference type="GO" id="GO:0019722">
    <property type="term" value="P:calcium-mediated signaling"/>
    <property type="evidence" value="ECO:0007669"/>
    <property type="project" value="TreeGrafter"/>
</dbReference>
<reference evidence="14" key="2">
    <citation type="submission" date="2025-08" db="UniProtKB">
        <authorList>
            <consortium name="Ensembl"/>
        </authorList>
    </citation>
    <scope>IDENTIFICATION</scope>
</reference>
<dbReference type="PRINTS" id="PR00657">
    <property type="entry name" value="CCCHEMOKINER"/>
</dbReference>
<comment type="subcellular location">
    <subcellularLocation>
        <location evidence="1">Cell membrane</location>
        <topology evidence="1">Multi-pass membrane protein</topology>
    </subcellularLocation>
</comment>
<dbReference type="PANTHER" id="PTHR10489">
    <property type="entry name" value="CELL ADHESION MOLECULE"/>
    <property type="match status" value="1"/>
</dbReference>
<protein>
    <submittedName>
        <fullName evidence="14">Atypical chemokine receptor 4b</fullName>
    </submittedName>
</protein>
<reference evidence="14 15" key="1">
    <citation type="submission" date="2019-04" db="EMBL/GenBank/DDBJ databases">
        <authorList>
            <consortium name="Wellcome Sanger Institute Data Sharing"/>
        </authorList>
    </citation>
    <scope>NUCLEOTIDE SEQUENCE [LARGE SCALE GENOMIC DNA]</scope>
</reference>
<dbReference type="Proteomes" id="UP000694397">
    <property type="component" value="Chromosome 9"/>
</dbReference>
<feature type="transmembrane region" description="Helical" evidence="12">
    <location>
        <begin position="67"/>
        <end position="86"/>
    </location>
</feature>
<dbReference type="InterPro" id="IPR000276">
    <property type="entry name" value="GPCR_Rhodpsn"/>
</dbReference>
<dbReference type="AlphaFoldDB" id="A0A8C9VZM0"/>
<name>A0A8C9VZM0_SCLFO</name>
<dbReference type="Pfam" id="PF00001">
    <property type="entry name" value="7tm_1"/>
    <property type="match status" value="1"/>
</dbReference>
<dbReference type="FunFam" id="1.20.1070.10:FF:000035">
    <property type="entry name" value="C-C chemokine receptor type 6"/>
    <property type="match status" value="1"/>
</dbReference>
<keyword evidence="2" id="KW-1003">Cell membrane</keyword>
<evidence type="ECO:0000313" key="15">
    <source>
        <dbReference type="Proteomes" id="UP000694397"/>
    </source>
</evidence>
<dbReference type="Gene3D" id="1.20.1070.10">
    <property type="entry name" value="Rhodopsin 7-helix transmembrane proteins"/>
    <property type="match status" value="1"/>
</dbReference>
<evidence type="ECO:0000313" key="14">
    <source>
        <dbReference type="Ensembl" id="ENSSFOP00015067368.1"/>
    </source>
</evidence>
<dbReference type="PROSITE" id="PS00237">
    <property type="entry name" value="G_PROTEIN_RECEP_F1_1"/>
    <property type="match status" value="1"/>
</dbReference>
<dbReference type="GO" id="GO:0005044">
    <property type="term" value="F:scavenger receptor activity"/>
    <property type="evidence" value="ECO:0007669"/>
    <property type="project" value="InterPro"/>
</dbReference>
<reference evidence="14" key="3">
    <citation type="submission" date="2025-09" db="UniProtKB">
        <authorList>
            <consortium name="Ensembl"/>
        </authorList>
    </citation>
    <scope>IDENTIFICATION</scope>
</reference>
<keyword evidence="15" id="KW-1185">Reference proteome</keyword>
<dbReference type="Ensembl" id="ENSSFOT00015048010.1">
    <property type="protein sequence ID" value="ENSSFOP00015067368.1"/>
    <property type="gene ID" value="ENSSFOG00015028394.1"/>
</dbReference>
<dbReference type="GO" id="GO:0009897">
    <property type="term" value="C:external side of plasma membrane"/>
    <property type="evidence" value="ECO:0007669"/>
    <property type="project" value="TreeGrafter"/>
</dbReference>
<dbReference type="SUPFAM" id="SSF81321">
    <property type="entry name" value="Family A G protein-coupled receptor-like"/>
    <property type="match status" value="1"/>
</dbReference>
<evidence type="ECO:0000256" key="1">
    <source>
        <dbReference type="ARBA" id="ARBA00004651"/>
    </source>
</evidence>
<evidence type="ECO:0000256" key="11">
    <source>
        <dbReference type="SAM" id="MobiDB-lite"/>
    </source>
</evidence>
<feature type="compositionally biased region" description="Basic and acidic residues" evidence="11">
    <location>
        <begin position="340"/>
        <end position="350"/>
    </location>
</feature>
<comment type="similarity">
    <text evidence="10">Belongs to the G-protein coupled receptor 1 family.</text>
</comment>
<evidence type="ECO:0000256" key="8">
    <source>
        <dbReference type="ARBA" id="ARBA00023180"/>
    </source>
</evidence>
<evidence type="ECO:0000256" key="5">
    <source>
        <dbReference type="ARBA" id="ARBA00023040"/>
    </source>
</evidence>
<dbReference type="GeneTree" id="ENSGT01030000234667"/>
<accession>A0A8C9VZM0</accession>
<keyword evidence="4 12" id="KW-1133">Transmembrane helix</keyword>
<dbReference type="GO" id="GO:0060326">
    <property type="term" value="P:cell chemotaxis"/>
    <property type="evidence" value="ECO:0007669"/>
    <property type="project" value="TreeGrafter"/>
</dbReference>
<keyword evidence="8" id="KW-0325">Glycoprotein</keyword>
<dbReference type="InterPro" id="IPR050119">
    <property type="entry name" value="CCR1-9-like"/>
</dbReference>
<dbReference type="GO" id="GO:0016493">
    <property type="term" value="F:C-C chemokine receptor activity"/>
    <property type="evidence" value="ECO:0007669"/>
    <property type="project" value="TreeGrafter"/>
</dbReference>
<dbReference type="InterPro" id="IPR000355">
    <property type="entry name" value="Chemokine_rcpt"/>
</dbReference>
<feature type="transmembrane region" description="Helical" evidence="12">
    <location>
        <begin position="106"/>
        <end position="126"/>
    </location>
</feature>
<evidence type="ECO:0000256" key="10">
    <source>
        <dbReference type="RuleBase" id="RU000688"/>
    </source>
</evidence>
<keyword evidence="5 10" id="KW-0297">G-protein coupled receptor</keyword>
<feature type="transmembrane region" description="Helical" evidence="12">
    <location>
        <begin position="33"/>
        <end position="55"/>
    </location>
</feature>
<dbReference type="SMART" id="SM01381">
    <property type="entry name" value="7TM_GPCR_Srsx"/>
    <property type="match status" value="1"/>
</dbReference>
<dbReference type="PRINTS" id="PR01558">
    <property type="entry name" value="CHEMOKINER11"/>
</dbReference>
<feature type="transmembrane region" description="Helical" evidence="12">
    <location>
        <begin position="190"/>
        <end position="212"/>
    </location>
</feature>
<evidence type="ECO:0000256" key="12">
    <source>
        <dbReference type="SAM" id="Phobius"/>
    </source>
</evidence>
<dbReference type="InterPro" id="IPR017452">
    <property type="entry name" value="GPCR_Rhodpsn_7TM"/>
</dbReference>
<evidence type="ECO:0000256" key="2">
    <source>
        <dbReference type="ARBA" id="ARBA00022475"/>
    </source>
</evidence>
<dbReference type="PRINTS" id="PR00237">
    <property type="entry name" value="GPCRRHODOPSN"/>
</dbReference>
<dbReference type="GO" id="GO:0019957">
    <property type="term" value="F:C-C chemokine binding"/>
    <property type="evidence" value="ECO:0007669"/>
    <property type="project" value="TreeGrafter"/>
</dbReference>
<evidence type="ECO:0000256" key="3">
    <source>
        <dbReference type="ARBA" id="ARBA00022692"/>
    </source>
</evidence>